<organism evidence="3">
    <name type="scientific">freshwater metagenome</name>
    <dbReference type="NCBI Taxonomy" id="449393"/>
    <lineage>
        <taxon>unclassified sequences</taxon>
        <taxon>metagenomes</taxon>
        <taxon>ecological metagenomes</taxon>
    </lineage>
</organism>
<evidence type="ECO:0000313" key="3">
    <source>
        <dbReference type="EMBL" id="CAB4982128.1"/>
    </source>
</evidence>
<name>A0A6J7MPZ2_9ZZZZ</name>
<evidence type="ECO:0000313" key="2">
    <source>
        <dbReference type="EMBL" id="CAB4810356.1"/>
    </source>
</evidence>
<keyword evidence="1" id="KW-1133">Transmembrane helix</keyword>
<dbReference type="EMBL" id="CAFAAS010000013">
    <property type="protein sequence ID" value="CAB4810356.1"/>
    <property type="molecule type" value="Genomic_DNA"/>
</dbReference>
<keyword evidence="1" id="KW-0472">Membrane</keyword>
<gene>
    <name evidence="2" type="ORF">UFOPK3077_01150</name>
    <name evidence="3" type="ORF">UFOPK3903_01235</name>
</gene>
<reference evidence="3" key="1">
    <citation type="submission" date="2020-05" db="EMBL/GenBank/DDBJ databases">
        <authorList>
            <person name="Chiriac C."/>
            <person name="Salcher M."/>
            <person name="Ghai R."/>
            <person name="Kavagutti S V."/>
        </authorList>
    </citation>
    <scope>NUCLEOTIDE SEQUENCE</scope>
</reference>
<keyword evidence="1" id="KW-0812">Transmembrane</keyword>
<proteinExistence type="predicted"/>
<feature type="transmembrane region" description="Helical" evidence="1">
    <location>
        <begin position="6"/>
        <end position="26"/>
    </location>
</feature>
<accession>A0A6J7MPZ2</accession>
<dbReference type="AlphaFoldDB" id="A0A6J7MPZ2"/>
<dbReference type="EMBL" id="CAFBOD010000015">
    <property type="protein sequence ID" value="CAB4982128.1"/>
    <property type="molecule type" value="Genomic_DNA"/>
</dbReference>
<sequence length="83" mass="9048">MKSNPYFVSLKSIFVISILFISSLNIPSYSATPSVTPHLPKAQCRIEVGDAHISTSILKHQGVRVVKVNGIMREGLGAYTFAN</sequence>
<evidence type="ECO:0000256" key="1">
    <source>
        <dbReference type="SAM" id="Phobius"/>
    </source>
</evidence>
<protein>
    <submittedName>
        <fullName evidence="3">Unannotated protein</fullName>
    </submittedName>
</protein>